<comment type="caution">
    <text evidence="2">The sequence shown here is derived from an EMBL/GenBank/DDBJ whole genome shotgun (WGS) entry which is preliminary data.</text>
</comment>
<dbReference type="Pfam" id="PF10593">
    <property type="entry name" value="Z1"/>
    <property type="match status" value="1"/>
</dbReference>
<dbReference type="Proteomes" id="UP001280629">
    <property type="component" value="Unassembled WGS sequence"/>
</dbReference>
<dbReference type="Gene3D" id="3.40.50.300">
    <property type="entry name" value="P-loop containing nucleotide triphosphate hydrolases"/>
    <property type="match status" value="1"/>
</dbReference>
<sequence length="912" mass="105346">MKTNETYNSVYRTIALKLQKIVAVNGYLSQSDIDDSIKAWKEFMKQCEKLDPNFLKVPLMMDDQSQIDSLDEQDWFYLKNTLEQEFVVKVETGILIQGEKKDRDKSWWTSKRKIECDNYYNNNYMNYSLNNLPAPVLNVIDEDTDAIMNNLGDPMDDNFSIRGMVVGHVQSGKTANYASLLCKAADAGYKFIVVIAGAQNNLRNQTQSRLEEIFVGRNSKGVGSLKEFDRAYQPTCLTSIEHDFKKQLVSAHATTNFESNPNPILIVIKKITSTLDHLLSWLNDNYPNTINESMLVIDDESDYASINTNKEEDPTTINKKIRELLAKFGKASYVAYTATPFANIFIDHKSQHILYGEDLFPSDFIYALKAPDNYFGAEAIFGDESEKYIVQIPEDEVMMESDKEEENGFNLANDKFLIKHKKDYILEDLPNSLYDAVNHFLLNIGIRNLKNQRGKHNSMLVHISRLTDVHIQIKFLIKTYVEKLKIDVKAYGKMNRSSWNKNIIGLMDTFNRNLKESVQFTFESVLEELADVIHTIQIIDVHQRSKFKLEYRSDRQTNVIAIGGLSLSRGYTLEGLSVSYFMRSTTYYDTLMQMGRWFGYRIGYQEICRVYVTEEMQKKFKFILLATEELLQRLNQMKIEQLTPKDFGLAVIQHPDSLVQVTARNKAKNANEQYIDMDLSGTFKETSFISNKVSDIDENEDLLSSFVKKIQSETKEMEIINNSYVWRNVAHKNIKDFVGKYRFYPHDELGLRSRLPVAVIKQHLIENVSDWDVVLYSGKSDDIFKADNVIVKRQKRSVTVGKEKRNDGYYEFKKSMVSRSNPERILMGQKYKSYKASEIRPIMKNPVLFIHAMELIDANTEEFLVYAVALSFSFNGTGTGKKATKILINNVMKQELIEYASSQVYEEEYEDE</sequence>
<reference evidence="2 3" key="1">
    <citation type="submission" date="2023-06" db="EMBL/GenBank/DDBJ databases">
        <title>Sporosarcina sp. nov., isolated from Korean traditional fermented seafood 'Jeotgal'.</title>
        <authorList>
            <person name="Yang A.-I."/>
            <person name="Shin N.-R."/>
        </authorList>
    </citation>
    <scope>NUCLEOTIDE SEQUENCE [LARGE SCALE GENOMIC DNA]</scope>
    <source>
        <strain evidence="2 3">KCTC3840</strain>
    </source>
</reference>
<dbReference type="SUPFAM" id="SSF52540">
    <property type="entry name" value="P-loop containing nucleoside triphosphate hydrolases"/>
    <property type="match status" value="1"/>
</dbReference>
<evidence type="ECO:0000313" key="3">
    <source>
        <dbReference type="Proteomes" id="UP001280629"/>
    </source>
</evidence>
<gene>
    <name evidence="2" type="ORF">QT716_14015</name>
</gene>
<dbReference type="EMBL" id="JAUBDH010000010">
    <property type="protein sequence ID" value="MDW0111137.1"/>
    <property type="molecule type" value="Genomic_DNA"/>
</dbReference>
<name>A0ABU4G430_9BACL</name>
<feature type="domain" description="Putative endonuclease Z1" evidence="1">
    <location>
        <begin position="432"/>
        <end position="658"/>
    </location>
</feature>
<evidence type="ECO:0000313" key="2">
    <source>
        <dbReference type="EMBL" id="MDW0111137.1"/>
    </source>
</evidence>
<keyword evidence="3" id="KW-1185">Reference proteome</keyword>
<dbReference type="RefSeq" id="WP_317936743.1">
    <property type="nucleotide sequence ID" value="NZ_JAUBDH010000010.1"/>
</dbReference>
<dbReference type="InterPro" id="IPR027417">
    <property type="entry name" value="P-loop_NTPase"/>
</dbReference>
<dbReference type="InterPro" id="IPR018310">
    <property type="entry name" value="Put_endonuclease_Z1-dom"/>
</dbReference>
<protein>
    <submittedName>
        <fullName evidence="2">Z1 domain-containing protein</fullName>
    </submittedName>
</protein>
<evidence type="ECO:0000259" key="1">
    <source>
        <dbReference type="Pfam" id="PF10593"/>
    </source>
</evidence>
<accession>A0ABU4G430</accession>
<proteinExistence type="predicted"/>
<organism evidence="2 3">
    <name type="scientific">Sporosarcina aquimarina</name>
    <dbReference type="NCBI Taxonomy" id="114975"/>
    <lineage>
        <taxon>Bacteria</taxon>
        <taxon>Bacillati</taxon>
        <taxon>Bacillota</taxon>
        <taxon>Bacilli</taxon>
        <taxon>Bacillales</taxon>
        <taxon>Caryophanaceae</taxon>
        <taxon>Sporosarcina</taxon>
    </lineage>
</organism>